<sequence length="103" mass="11317">MDERIAPRRLSNPRVLLPHSHGLFCRHSTFPPLSVHNLEQSVPDPSNNRSASIEALSPRENLYCAGRAPREPGESQRSRMAIMSPSVPVCLRDTPLVGAGILP</sequence>
<proteinExistence type="predicted"/>
<name>A0ACC2GJ44_DALPE</name>
<organism evidence="1 2">
    <name type="scientific">Dallia pectoralis</name>
    <name type="common">Alaska blackfish</name>
    <dbReference type="NCBI Taxonomy" id="75939"/>
    <lineage>
        <taxon>Eukaryota</taxon>
        <taxon>Metazoa</taxon>
        <taxon>Chordata</taxon>
        <taxon>Craniata</taxon>
        <taxon>Vertebrata</taxon>
        <taxon>Euteleostomi</taxon>
        <taxon>Actinopterygii</taxon>
        <taxon>Neopterygii</taxon>
        <taxon>Teleostei</taxon>
        <taxon>Protacanthopterygii</taxon>
        <taxon>Esociformes</taxon>
        <taxon>Umbridae</taxon>
        <taxon>Dallia</taxon>
    </lineage>
</organism>
<evidence type="ECO:0000313" key="1">
    <source>
        <dbReference type="EMBL" id="KAJ8003473.1"/>
    </source>
</evidence>
<accession>A0ACC2GJ44</accession>
<keyword evidence="2" id="KW-1185">Reference proteome</keyword>
<evidence type="ECO:0000313" key="2">
    <source>
        <dbReference type="Proteomes" id="UP001157502"/>
    </source>
</evidence>
<gene>
    <name evidence="1" type="ORF">DPEC_G00148680</name>
</gene>
<dbReference type="EMBL" id="CM055739">
    <property type="protein sequence ID" value="KAJ8003473.1"/>
    <property type="molecule type" value="Genomic_DNA"/>
</dbReference>
<reference evidence="1" key="1">
    <citation type="submission" date="2021-05" db="EMBL/GenBank/DDBJ databases">
        <authorList>
            <person name="Pan Q."/>
            <person name="Jouanno E."/>
            <person name="Zahm M."/>
            <person name="Klopp C."/>
            <person name="Cabau C."/>
            <person name="Louis A."/>
            <person name="Berthelot C."/>
            <person name="Parey E."/>
            <person name="Roest Crollius H."/>
            <person name="Montfort J."/>
            <person name="Robinson-Rechavi M."/>
            <person name="Bouchez O."/>
            <person name="Lampietro C."/>
            <person name="Lopez Roques C."/>
            <person name="Donnadieu C."/>
            <person name="Postlethwait J."/>
            <person name="Bobe J."/>
            <person name="Dillon D."/>
            <person name="Chandos A."/>
            <person name="von Hippel F."/>
            <person name="Guiguen Y."/>
        </authorList>
    </citation>
    <scope>NUCLEOTIDE SEQUENCE</scope>
    <source>
        <strain evidence="1">YG-Jan2019</strain>
    </source>
</reference>
<dbReference type="Proteomes" id="UP001157502">
    <property type="component" value="Chromosome 12"/>
</dbReference>
<comment type="caution">
    <text evidence="1">The sequence shown here is derived from an EMBL/GenBank/DDBJ whole genome shotgun (WGS) entry which is preliminary data.</text>
</comment>
<protein>
    <submittedName>
        <fullName evidence="1">Uncharacterized protein</fullName>
    </submittedName>
</protein>